<proteinExistence type="predicted"/>
<keyword evidence="5 6" id="KW-0472">Membrane</keyword>
<evidence type="ECO:0000256" key="1">
    <source>
        <dbReference type="ARBA" id="ARBA00004167"/>
    </source>
</evidence>
<evidence type="ECO:0000313" key="9">
    <source>
        <dbReference type="EMBL" id="KAK3671053.1"/>
    </source>
</evidence>
<dbReference type="Pfam" id="PF09430">
    <property type="entry name" value="EMC7_beta-sandw"/>
    <property type="match status" value="1"/>
</dbReference>
<accession>A0AAE0TNY3</accession>
<feature type="signal peptide" evidence="7">
    <location>
        <begin position="1"/>
        <end position="15"/>
    </location>
</feature>
<protein>
    <recommendedName>
        <fullName evidence="8">ER membrane protein complex subunit 7 beta-sandwich domain-containing protein</fullName>
    </recommendedName>
</protein>
<evidence type="ECO:0000256" key="4">
    <source>
        <dbReference type="ARBA" id="ARBA00022989"/>
    </source>
</evidence>
<dbReference type="GO" id="GO:0072546">
    <property type="term" value="C:EMC complex"/>
    <property type="evidence" value="ECO:0007669"/>
    <property type="project" value="TreeGrafter"/>
</dbReference>
<dbReference type="PANTHER" id="PTHR13605:SF4">
    <property type="entry name" value="ER MEMBRANE PROTEIN COMPLEX SUBUNIT 7"/>
    <property type="match status" value="1"/>
</dbReference>
<evidence type="ECO:0000256" key="3">
    <source>
        <dbReference type="ARBA" id="ARBA00022729"/>
    </source>
</evidence>
<dbReference type="PANTHER" id="PTHR13605">
    <property type="entry name" value="ER MEMBRANE PROTEIN COMPLEX SUBUNIT 7"/>
    <property type="match status" value="1"/>
</dbReference>
<feature type="transmembrane region" description="Helical" evidence="6">
    <location>
        <begin position="156"/>
        <end position="174"/>
    </location>
</feature>
<keyword evidence="10" id="KW-1185">Reference proteome</keyword>
<comment type="caution">
    <text evidence="9">The sequence shown here is derived from an EMBL/GenBank/DDBJ whole genome shotgun (WGS) entry which is preliminary data.</text>
</comment>
<dbReference type="AlphaFoldDB" id="A0AAE0TNY3"/>
<organism evidence="9 10">
    <name type="scientific">Recurvomyces mirabilis</name>
    <dbReference type="NCBI Taxonomy" id="574656"/>
    <lineage>
        <taxon>Eukaryota</taxon>
        <taxon>Fungi</taxon>
        <taxon>Dikarya</taxon>
        <taxon>Ascomycota</taxon>
        <taxon>Pezizomycotina</taxon>
        <taxon>Dothideomycetes</taxon>
        <taxon>Dothideomycetidae</taxon>
        <taxon>Mycosphaerellales</taxon>
        <taxon>Teratosphaeriaceae</taxon>
        <taxon>Recurvomyces</taxon>
    </lineage>
</organism>
<gene>
    <name evidence="9" type="ORF">LTR78_009014</name>
</gene>
<dbReference type="EMBL" id="JAUTXT010000047">
    <property type="protein sequence ID" value="KAK3671053.1"/>
    <property type="molecule type" value="Genomic_DNA"/>
</dbReference>
<feature type="domain" description="ER membrane protein complex subunit 7 beta-sandwich" evidence="8">
    <location>
        <begin position="30"/>
        <end position="159"/>
    </location>
</feature>
<evidence type="ECO:0000259" key="8">
    <source>
        <dbReference type="Pfam" id="PF09430"/>
    </source>
</evidence>
<evidence type="ECO:0000313" key="10">
    <source>
        <dbReference type="Proteomes" id="UP001274830"/>
    </source>
</evidence>
<sequence length="217" mass="23654">MKSLISLLCATLASAASLSITILPSMHLSNPASLPPSTHAVLTGAPGVRYDTPIRRDNSFKFPDIAGEASYLLTIHSRDHFFPPLRVDVTKAADGTYAETISAWQTFRGNEWSNKGSPYGTANNGVLAIQIQAASQKEFYQTRGGFDILGFLKSPMILMGLVSVVFIFGLPYIMDNMDPDTKQEFEEMQKKSPLTGSQGAANQMQNFDIASWLAGKK</sequence>
<evidence type="ECO:0000256" key="7">
    <source>
        <dbReference type="SAM" id="SignalP"/>
    </source>
</evidence>
<keyword evidence="3 7" id="KW-0732">Signal</keyword>
<evidence type="ECO:0000256" key="2">
    <source>
        <dbReference type="ARBA" id="ARBA00022692"/>
    </source>
</evidence>
<evidence type="ECO:0000256" key="5">
    <source>
        <dbReference type="ARBA" id="ARBA00023136"/>
    </source>
</evidence>
<dbReference type="Proteomes" id="UP001274830">
    <property type="component" value="Unassembled WGS sequence"/>
</dbReference>
<dbReference type="InterPro" id="IPR019008">
    <property type="entry name" value="Beta_sandwich_EMC7"/>
</dbReference>
<evidence type="ECO:0000256" key="6">
    <source>
        <dbReference type="SAM" id="Phobius"/>
    </source>
</evidence>
<feature type="chain" id="PRO_5042065588" description="ER membrane protein complex subunit 7 beta-sandwich domain-containing protein" evidence="7">
    <location>
        <begin position="16"/>
        <end position="217"/>
    </location>
</feature>
<name>A0AAE0TNY3_9PEZI</name>
<comment type="subcellular location">
    <subcellularLocation>
        <location evidence="1">Membrane</location>
        <topology evidence="1">Single-pass membrane protein</topology>
    </subcellularLocation>
</comment>
<reference evidence="9" key="1">
    <citation type="submission" date="2023-07" db="EMBL/GenBank/DDBJ databases">
        <title>Black Yeasts Isolated from many extreme environments.</title>
        <authorList>
            <person name="Coleine C."/>
            <person name="Stajich J.E."/>
            <person name="Selbmann L."/>
        </authorList>
    </citation>
    <scope>NUCLEOTIDE SEQUENCE</scope>
    <source>
        <strain evidence="9">CCFEE 5485</strain>
    </source>
</reference>
<keyword evidence="2 6" id="KW-0812">Transmembrane</keyword>
<keyword evidence="4 6" id="KW-1133">Transmembrane helix</keyword>
<dbReference type="InterPro" id="IPR039163">
    <property type="entry name" value="EMC7"/>
</dbReference>